<evidence type="ECO:0000313" key="13">
    <source>
        <dbReference type="Proteomes" id="UP000054558"/>
    </source>
</evidence>
<evidence type="ECO:0000256" key="1">
    <source>
        <dbReference type="ARBA" id="ARBA00006040"/>
    </source>
</evidence>
<keyword evidence="3 9" id="KW-0479">Metal-binding</keyword>
<dbReference type="PANTHER" id="PTHR11804:SF83">
    <property type="entry name" value="LD37516P"/>
    <property type="match status" value="1"/>
</dbReference>
<dbReference type="STRING" id="105231.A0A1Y1I4U5"/>
<evidence type="ECO:0000259" key="10">
    <source>
        <dbReference type="Pfam" id="PF01432"/>
    </source>
</evidence>
<dbReference type="GO" id="GO:0005829">
    <property type="term" value="C:cytosol"/>
    <property type="evidence" value="ECO:0007669"/>
    <property type="project" value="UniProtKB-ARBA"/>
</dbReference>
<keyword evidence="13" id="KW-1185">Reference proteome</keyword>
<dbReference type="PANTHER" id="PTHR11804">
    <property type="entry name" value="PROTEASE M3 THIMET OLIGOPEPTIDASE-RELATED"/>
    <property type="match status" value="1"/>
</dbReference>
<keyword evidence="2 9" id="KW-0645">Protease</keyword>
<dbReference type="CDD" id="cd06456">
    <property type="entry name" value="M3A_DCP"/>
    <property type="match status" value="1"/>
</dbReference>
<dbReference type="InterPro" id="IPR001567">
    <property type="entry name" value="Pept_M3A_M3B_dom"/>
</dbReference>
<dbReference type="Gene3D" id="3.40.390.10">
    <property type="entry name" value="Collagenase (Catalytic Domain)"/>
    <property type="match status" value="1"/>
</dbReference>
<evidence type="ECO:0000256" key="7">
    <source>
        <dbReference type="ARBA" id="ARBA00024603"/>
    </source>
</evidence>
<dbReference type="InterPro" id="IPR045666">
    <property type="entry name" value="OpdA_N"/>
</dbReference>
<feature type="domain" description="Peptidase M3A/M3B catalytic" evidence="10">
    <location>
        <begin position="238"/>
        <end position="698"/>
    </location>
</feature>
<dbReference type="GO" id="GO:0006518">
    <property type="term" value="P:peptide metabolic process"/>
    <property type="evidence" value="ECO:0000318"/>
    <property type="project" value="GO_Central"/>
</dbReference>
<dbReference type="InterPro" id="IPR034005">
    <property type="entry name" value="M3A_DCP"/>
</dbReference>
<dbReference type="Pfam" id="PF19310">
    <property type="entry name" value="TOP_N"/>
    <property type="match status" value="1"/>
</dbReference>
<evidence type="ECO:0000256" key="8">
    <source>
        <dbReference type="ARBA" id="ARBA00026100"/>
    </source>
</evidence>
<evidence type="ECO:0000256" key="9">
    <source>
        <dbReference type="RuleBase" id="RU003435"/>
    </source>
</evidence>
<dbReference type="GO" id="GO:0046872">
    <property type="term" value="F:metal ion binding"/>
    <property type="evidence" value="ECO:0007669"/>
    <property type="project" value="UniProtKB-UniRule"/>
</dbReference>
<dbReference type="FunFam" id="1.10.1370.40:FF:000005">
    <property type="entry name" value="Organellar oligopeptidase A, chloroplastic/mitochondrial"/>
    <property type="match status" value="1"/>
</dbReference>
<reference evidence="12 13" key="1">
    <citation type="journal article" date="2014" name="Nat. Commun.">
        <title>Klebsormidium flaccidum genome reveals primary factors for plant terrestrial adaptation.</title>
        <authorList>
            <person name="Hori K."/>
            <person name="Maruyama F."/>
            <person name="Fujisawa T."/>
            <person name="Togashi T."/>
            <person name="Yamamoto N."/>
            <person name="Seo M."/>
            <person name="Sato S."/>
            <person name="Yamada T."/>
            <person name="Mori H."/>
            <person name="Tajima N."/>
            <person name="Moriyama T."/>
            <person name="Ikeuchi M."/>
            <person name="Watanabe M."/>
            <person name="Wada H."/>
            <person name="Kobayashi K."/>
            <person name="Saito M."/>
            <person name="Masuda T."/>
            <person name="Sasaki-Sekimoto Y."/>
            <person name="Mashiguchi K."/>
            <person name="Awai K."/>
            <person name="Shimojima M."/>
            <person name="Masuda S."/>
            <person name="Iwai M."/>
            <person name="Nobusawa T."/>
            <person name="Narise T."/>
            <person name="Kondo S."/>
            <person name="Saito H."/>
            <person name="Sato R."/>
            <person name="Murakawa M."/>
            <person name="Ihara Y."/>
            <person name="Oshima-Yamada Y."/>
            <person name="Ohtaka K."/>
            <person name="Satoh M."/>
            <person name="Sonobe K."/>
            <person name="Ishii M."/>
            <person name="Ohtani R."/>
            <person name="Kanamori-Sato M."/>
            <person name="Honoki R."/>
            <person name="Miyazaki D."/>
            <person name="Mochizuki H."/>
            <person name="Umetsu J."/>
            <person name="Higashi K."/>
            <person name="Shibata D."/>
            <person name="Kamiya Y."/>
            <person name="Sato N."/>
            <person name="Nakamura Y."/>
            <person name="Tabata S."/>
            <person name="Ida S."/>
            <person name="Kurokawa K."/>
            <person name="Ohta H."/>
        </authorList>
    </citation>
    <scope>NUCLEOTIDE SEQUENCE [LARGE SCALE GENOMIC DNA]</scope>
    <source>
        <strain evidence="12 13">NIES-2285</strain>
    </source>
</reference>
<evidence type="ECO:0000256" key="3">
    <source>
        <dbReference type="ARBA" id="ARBA00022723"/>
    </source>
</evidence>
<dbReference type="OrthoDB" id="534666at2759"/>
<proteinExistence type="inferred from homology"/>
<evidence type="ECO:0000259" key="11">
    <source>
        <dbReference type="Pfam" id="PF19310"/>
    </source>
</evidence>
<evidence type="ECO:0000256" key="6">
    <source>
        <dbReference type="ARBA" id="ARBA00023049"/>
    </source>
</evidence>
<protein>
    <recommendedName>
        <fullName evidence="8">oligopeptidase A</fullName>
        <ecNumber evidence="8">3.4.24.70</ecNumber>
    </recommendedName>
</protein>
<comment type="catalytic activity">
    <reaction evidence="7">
        <text>Hydrolysis of oligopeptides, with broad specificity. Gly or Ala commonly occur as P1 or P1' residues, but more distant residues are also important, as is shown by the fact that Z-Gly-Pro-Gly-|-Gly-Pro-Ala is cleaved, but not Z-(Gly)(5).</text>
        <dbReference type="EC" id="3.4.24.70"/>
    </reaction>
</comment>
<dbReference type="OMA" id="QPLEGPW"/>
<name>A0A1Y1I4U5_KLENI</name>
<feature type="domain" description="Oligopeptidase A N-terminal" evidence="11">
    <location>
        <begin position="36"/>
        <end position="158"/>
    </location>
</feature>
<gene>
    <name evidence="12" type="ORF">KFL_002150180</name>
</gene>
<dbReference type="InterPro" id="IPR024079">
    <property type="entry name" value="MetalloPept_cat_dom_sf"/>
</dbReference>
<evidence type="ECO:0000256" key="4">
    <source>
        <dbReference type="ARBA" id="ARBA00022801"/>
    </source>
</evidence>
<keyword evidence="5 9" id="KW-0862">Zinc</keyword>
<comment type="similarity">
    <text evidence="1 9">Belongs to the peptidase M3 family.</text>
</comment>
<dbReference type="GO" id="GO:0006508">
    <property type="term" value="P:proteolysis"/>
    <property type="evidence" value="ECO:0000318"/>
    <property type="project" value="GO_Central"/>
</dbReference>
<organism evidence="12 13">
    <name type="scientific">Klebsormidium nitens</name>
    <name type="common">Green alga</name>
    <name type="synonym">Ulothrix nitens</name>
    <dbReference type="NCBI Taxonomy" id="105231"/>
    <lineage>
        <taxon>Eukaryota</taxon>
        <taxon>Viridiplantae</taxon>
        <taxon>Streptophyta</taxon>
        <taxon>Klebsormidiophyceae</taxon>
        <taxon>Klebsormidiales</taxon>
        <taxon>Klebsormidiaceae</taxon>
        <taxon>Klebsormidium</taxon>
    </lineage>
</organism>
<dbReference type="Gene3D" id="1.10.1370.10">
    <property type="entry name" value="Neurolysin, domain 3"/>
    <property type="match status" value="1"/>
</dbReference>
<dbReference type="AlphaFoldDB" id="A0A1Y1I4U5"/>
<dbReference type="SUPFAM" id="SSF55486">
    <property type="entry name" value="Metalloproteases ('zincins'), catalytic domain"/>
    <property type="match status" value="1"/>
</dbReference>
<keyword evidence="6 9" id="KW-0482">Metalloprotease</keyword>
<dbReference type="Proteomes" id="UP000054558">
    <property type="component" value="Unassembled WGS sequence"/>
</dbReference>
<accession>A0A1Y1I4U5</accession>
<dbReference type="Pfam" id="PF01432">
    <property type="entry name" value="Peptidase_M3"/>
    <property type="match status" value="1"/>
</dbReference>
<evidence type="ECO:0000256" key="5">
    <source>
        <dbReference type="ARBA" id="ARBA00022833"/>
    </source>
</evidence>
<dbReference type="GO" id="GO:0004222">
    <property type="term" value="F:metalloendopeptidase activity"/>
    <property type="evidence" value="ECO:0000318"/>
    <property type="project" value="GO_Central"/>
</dbReference>
<evidence type="ECO:0000256" key="2">
    <source>
        <dbReference type="ARBA" id="ARBA00022670"/>
    </source>
</evidence>
<dbReference type="EMBL" id="DF237164">
    <property type="protein sequence ID" value="GAQ84982.1"/>
    <property type="molecule type" value="Genomic_DNA"/>
</dbReference>
<keyword evidence="4 9" id="KW-0378">Hydrolase</keyword>
<evidence type="ECO:0000313" key="12">
    <source>
        <dbReference type="EMBL" id="GAQ84982.1"/>
    </source>
</evidence>
<sequence length="705" mass="78327">MSADAGVQGLENNPLLADAPFPLFDQVEAKDVVPAIRSLLKDLTKDLESLEASVAPSWPGLVEPLERLGDKLSVAWGTISHLKAVKDTKELRDAVEEVQPERVAFSLRVGQSKPIYEAYRALRDGPEWESLSEAQQRIVEAELREATLSGVALEGKEKERFNEIQQELAQLSTQFSNNLLDATKAYKKLLTDPAEINGLPPSALGLAAQTAAANGHENATAESGPWMFTLDMPSYVPVLQHAKNRALREEMYRAYLTRASTGDVDNTPIIEKILALKKEKAQLLGFECHADVSLATKMATLERAQGLLEELRAASWDAALKDLEDLKAFAAESGAPEGSDLKHWDITYWAERLREAKYSINDEELRPYFALPSVLEGMFGLAHKLFGVTVEAADGKAPVWHKDVRFFQLTGPDSKPAAYFYLDPYSRPAEKRGGAWMDEVLGRSKLLAPPGESVRLPVAHMVCNQTPPVGDQPSLMTFREVETLFHEFGHALQHMLTRQDEGFVAGIRNVEWDAVELPSQFMENWCYHRATLMGFARHFETGEPLPEDIYKKLVTARTFRAASQMMRQIHFASVDLDLHSRFAPGGSESVFDADRRIAQKTMVMPPLPEDRFLCGFAHIFAGGYSAGYYSYKWAEVLSADAFSAFEEVGLENEKRVQETGRRFAETVLGLGGGKAPLEVFKEFRGREPSTEPLLRHSGLLATATA</sequence>
<dbReference type="EC" id="3.4.24.70" evidence="8"/>
<dbReference type="InterPro" id="IPR045090">
    <property type="entry name" value="Pept_M3A_M3B"/>
</dbReference>
<comment type="cofactor">
    <cofactor evidence="9">
        <name>Zn(2+)</name>
        <dbReference type="ChEBI" id="CHEBI:29105"/>
    </cofactor>
    <text evidence="9">Binds 1 zinc ion.</text>
</comment>
<dbReference type="FunFam" id="1.10.1370.40:FF:000009">
    <property type="entry name" value="Zincin-like metalloproteases family protein"/>
    <property type="match status" value="1"/>
</dbReference>
<dbReference type="InterPro" id="IPR024077">
    <property type="entry name" value="Neurolysin/TOP_dom2"/>
</dbReference>
<dbReference type="FunFam" id="3.40.390.10:FF:000009">
    <property type="entry name" value="Oligopeptidase A"/>
    <property type="match status" value="1"/>
</dbReference>